<evidence type="ECO:0000256" key="7">
    <source>
        <dbReference type="ARBA" id="ARBA00047761"/>
    </source>
</evidence>
<dbReference type="InterPro" id="IPR006186">
    <property type="entry name" value="Ser/Thr-sp_prot-phosphatase"/>
</dbReference>
<dbReference type="PANTHER" id="PTHR11668">
    <property type="entry name" value="SERINE/THREONINE PROTEIN PHOSPHATASE"/>
    <property type="match status" value="1"/>
</dbReference>
<dbReference type="AlphaFoldDB" id="A0A5J4VPL8"/>
<evidence type="ECO:0000256" key="6">
    <source>
        <dbReference type="ARBA" id="ARBA00023211"/>
    </source>
</evidence>
<keyword evidence="5" id="KW-0904">Protein phosphatase</keyword>
<dbReference type="Pfam" id="PF00149">
    <property type="entry name" value="Metallophos"/>
    <property type="match status" value="1"/>
</dbReference>
<dbReference type="PRINTS" id="PR00114">
    <property type="entry name" value="STPHPHTASE"/>
</dbReference>
<sequence length="422" mass="49295">NRQHYNIEVHFCEETQFEQLKPQTQHRNTFTVFESAFKDIQASNSKRYEHYKFNPQINIEQDGLKIPPIDISGDSDEEIDIIKAEEKYKQGLLVVGDIHGNFSALLKVLAVVDEVLLLNSEKKSKVVFLGNYIDRGEHSLECILLLLAYKLAFPSRIVLLKGNHDDQCQMIIQSFFIEHIIRIFLTHGGINPIIPIFSPEHEKIYQLRNSNQQENQRWQKQSYFSRWGDPKIEENLSLGRPPFSSDTTERFMRSNAYDIVMRAHEAAPLGFHPALHNGRIMTVFSSDSYEGPYSLGTVTLVRLSVPSEILHRKFNIKQQLKEYHQYQYKIDNIKKKKSQQSILQWTLTESIPSQIDLKQSVYESPQTLKQQNEKQDQIQDQIQDKIEQQDEEIQELFNQRVTITHSEIIQQLNKPVKKMKKG</sequence>
<dbReference type="InterPro" id="IPR004843">
    <property type="entry name" value="Calcineurin-like_PHP"/>
</dbReference>
<keyword evidence="9" id="KW-0175">Coiled coil</keyword>
<evidence type="ECO:0000259" key="10">
    <source>
        <dbReference type="SMART" id="SM00156"/>
    </source>
</evidence>
<evidence type="ECO:0000256" key="2">
    <source>
        <dbReference type="ARBA" id="ARBA00013081"/>
    </source>
</evidence>
<dbReference type="EMBL" id="SNRW01005708">
    <property type="protein sequence ID" value="KAA6384542.1"/>
    <property type="molecule type" value="Genomic_DNA"/>
</dbReference>
<organism evidence="11 12">
    <name type="scientific">Streblomastix strix</name>
    <dbReference type="NCBI Taxonomy" id="222440"/>
    <lineage>
        <taxon>Eukaryota</taxon>
        <taxon>Metamonada</taxon>
        <taxon>Preaxostyla</taxon>
        <taxon>Oxymonadida</taxon>
        <taxon>Streblomastigidae</taxon>
        <taxon>Streblomastix</taxon>
    </lineage>
</organism>
<evidence type="ECO:0000256" key="8">
    <source>
        <dbReference type="ARBA" id="ARBA00048336"/>
    </source>
</evidence>
<gene>
    <name evidence="11" type="ORF">EZS28_019930</name>
</gene>
<dbReference type="Proteomes" id="UP000324800">
    <property type="component" value="Unassembled WGS sequence"/>
</dbReference>
<dbReference type="CDD" id="cd00144">
    <property type="entry name" value="MPP_PPP_family"/>
    <property type="match status" value="1"/>
</dbReference>
<dbReference type="EC" id="3.1.3.16" evidence="2"/>
<comment type="cofactor">
    <cofactor evidence="1">
        <name>Mn(2+)</name>
        <dbReference type="ChEBI" id="CHEBI:29035"/>
    </cofactor>
</comment>
<dbReference type="GO" id="GO:0046872">
    <property type="term" value="F:metal ion binding"/>
    <property type="evidence" value="ECO:0007669"/>
    <property type="project" value="UniProtKB-KW"/>
</dbReference>
<feature type="non-terminal residue" evidence="11">
    <location>
        <position position="1"/>
    </location>
</feature>
<comment type="catalytic activity">
    <reaction evidence="8">
        <text>O-phospho-L-threonyl-[protein] + H2O = L-threonyl-[protein] + phosphate</text>
        <dbReference type="Rhea" id="RHEA:47004"/>
        <dbReference type="Rhea" id="RHEA-COMP:11060"/>
        <dbReference type="Rhea" id="RHEA-COMP:11605"/>
        <dbReference type="ChEBI" id="CHEBI:15377"/>
        <dbReference type="ChEBI" id="CHEBI:30013"/>
        <dbReference type="ChEBI" id="CHEBI:43474"/>
        <dbReference type="ChEBI" id="CHEBI:61977"/>
        <dbReference type="EC" id="3.1.3.16"/>
    </reaction>
</comment>
<keyword evidence="4" id="KW-0378">Hydrolase</keyword>
<evidence type="ECO:0000313" key="12">
    <source>
        <dbReference type="Proteomes" id="UP000324800"/>
    </source>
</evidence>
<dbReference type="GO" id="GO:0005737">
    <property type="term" value="C:cytoplasm"/>
    <property type="evidence" value="ECO:0007669"/>
    <property type="project" value="TreeGrafter"/>
</dbReference>
<keyword evidence="6" id="KW-0464">Manganese</keyword>
<comment type="caution">
    <text evidence="11">The sequence shown here is derived from an EMBL/GenBank/DDBJ whole genome shotgun (WGS) entry which is preliminary data.</text>
</comment>
<evidence type="ECO:0000256" key="5">
    <source>
        <dbReference type="ARBA" id="ARBA00022912"/>
    </source>
</evidence>
<dbReference type="GO" id="GO:0004722">
    <property type="term" value="F:protein serine/threonine phosphatase activity"/>
    <property type="evidence" value="ECO:0007669"/>
    <property type="project" value="UniProtKB-EC"/>
</dbReference>
<evidence type="ECO:0000256" key="9">
    <source>
        <dbReference type="SAM" id="Coils"/>
    </source>
</evidence>
<evidence type="ECO:0000313" key="11">
    <source>
        <dbReference type="EMBL" id="KAA6384542.1"/>
    </source>
</evidence>
<dbReference type="InterPro" id="IPR050341">
    <property type="entry name" value="PP1_catalytic_subunit"/>
</dbReference>
<dbReference type="Gene3D" id="3.60.21.10">
    <property type="match status" value="2"/>
</dbReference>
<dbReference type="SMART" id="SM00156">
    <property type="entry name" value="PP2Ac"/>
    <property type="match status" value="1"/>
</dbReference>
<dbReference type="GO" id="GO:0005634">
    <property type="term" value="C:nucleus"/>
    <property type="evidence" value="ECO:0007669"/>
    <property type="project" value="TreeGrafter"/>
</dbReference>
<dbReference type="SUPFAM" id="SSF56300">
    <property type="entry name" value="Metallo-dependent phosphatases"/>
    <property type="match status" value="1"/>
</dbReference>
<comment type="catalytic activity">
    <reaction evidence="7">
        <text>O-phospho-L-seryl-[protein] + H2O = L-seryl-[protein] + phosphate</text>
        <dbReference type="Rhea" id="RHEA:20629"/>
        <dbReference type="Rhea" id="RHEA-COMP:9863"/>
        <dbReference type="Rhea" id="RHEA-COMP:11604"/>
        <dbReference type="ChEBI" id="CHEBI:15377"/>
        <dbReference type="ChEBI" id="CHEBI:29999"/>
        <dbReference type="ChEBI" id="CHEBI:43474"/>
        <dbReference type="ChEBI" id="CHEBI:83421"/>
        <dbReference type="EC" id="3.1.3.16"/>
    </reaction>
</comment>
<feature type="domain" description="Serine/threonine specific protein phosphatases" evidence="10">
    <location>
        <begin position="66"/>
        <end position="317"/>
    </location>
</feature>
<reference evidence="11 12" key="1">
    <citation type="submission" date="2019-03" db="EMBL/GenBank/DDBJ databases">
        <title>Single cell metagenomics reveals metabolic interactions within the superorganism composed of flagellate Streblomastix strix and complex community of Bacteroidetes bacteria on its surface.</title>
        <authorList>
            <person name="Treitli S.C."/>
            <person name="Kolisko M."/>
            <person name="Husnik F."/>
            <person name="Keeling P."/>
            <person name="Hampl V."/>
        </authorList>
    </citation>
    <scope>NUCLEOTIDE SEQUENCE [LARGE SCALE GENOMIC DNA]</scope>
    <source>
        <strain evidence="11">ST1C</strain>
    </source>
</reference>
<evidence type="ECO:0000256" key="4">
    <source>
        <dbReference type="ARBA" id="ARBA00022801"/>
    </source>
</evidence>
<dbReference type="OrthoDB" id="10267127at2759"/>
<feature type="coiled-coil region" evidence="9">
    <location>
        <begin position="368"/>
        <end position="399"/>
    </location>
</feature>
<protein>
    <recommendedName>
        <fullName evidence="2">protein-serine/threonine phosphatase</fullName>
        <ecNumber evidence="2">3.1.3.16</ecNumber>
    </recommendedName>
</protein>
<dbReference type="PANTHER" id="PTHR11668:SF300">
    <property type="entry name" value="SERINE_THREONINE-PROTEIN PHOSPHATASE"/>
    <property type="match status" value="1"/>
</dbReference>
<proteinExistence type="predicted"/>
<evidence type="ECO:0000256" key="1">
    <source>
        <dbReference type="ARBA" id="ARBA00001936"/>
    </source>
</evidence>
<evidence type="ECO:0000256" key="3">
    <source>
        <dbReference type="ARBA" id="ARBA00022723"/>
    </source>
</evidence>
<accession>A0A5J4VPL8</accession>
<name>A0A5J4VPL8_9EUKA</name>
<keyword evidence="3" id="KW-0479">Metal-binding</keyword>
<dbReference type="InterPro" id="IPR029052">
    <property type="entry name" value="Metallo-depent_PP-like"/>
</dbReference>